<proteinExistence type="inferred from homology"/>
<dbReference type="OrthoDB" id="191465at2"/>
<keyword evidence="5" id="KW-0067">ATP-binding</keyword>
<evidence type="ECO:0000256" key="5">
    <source>
        <dbReference type="ARBA" id="ARBA00022840"/>
    </source>
</evidence>
<keyword evidence="10" id="KW-1185">Reference proteome</keyword>
<comment type="similarity">
    <text evidence="1">Belongs to the four-carbon acid sugar kinase family.</text>
</comment>
<dbReference type="EMBL" id="CP034752">
    <property type="protein sequence ID" value="QBH96716.1"/>
    <property type="molecule type" value="Genomic_DNA"/>
</dbReference>
<gene>
    <name evidence="9" type="ORF">EKN56_10050</name>
</gene>
<keyword evidence="4 9" id="KW-0418">Kinase</keyword>
<sequence>MKMLVIADDFTGANDTGVQLAKKGARTDVLLHEKPLRSHKADVLVINTESRAATARQAAESVTRAIHAQLSADSSALLVYKKIDSTFRGNVGAEIEAAMKASGAKIALVAAAIPAAGRVTLNGLCLVNRIPLVETEFASDPKTPIHSSRIKDIIAEQTTLPVHEVSLAQVRSGKLAEIVKQLAQGPECIVVLDAEVESDLSAIADTLTTLEQPYLLVGAAGFAGALPSDLYLKPRERLPVLVVAGSMSEATRKQIMYAQREKSLAIIEVDVEKLLGAESQSETKQIITQAADVLRQHQHCVLRTCRDEAARQKIDQLCERYQLSRQQLGDKISSTLGMITLELLALSQIGGLFLTGGDIAIAVARALNAEGYRISAEVSPCIPCGTFVNSEIDDLPVITKAGGFGADNALSDAIYFIEEMYHGK</sequence>
<dbReference type="SUPFAM" id="SSF142764">
    <property type="entry name" value="YgbK-like"/>
    <property type="match status" value="1"/>
</dbReference>
<keyword evidence="2" id="KW-0808">Transferase</keyword>
<reference evidence="9 10" key="1">
    <citation type="submission" date="2019-03" db="EMBL/GenBank/DDBJ databases">
        <title>Pragia sp. nov. isolated from the gut tract of Carduelis flavirostris.</title>
        <authorList>
            <person name="Ge Y."/>
        </authorList>
    </citation>
    <scope>NUCLEOTIDE SEQUENCE [LARGE SCALE GENOMIC DNA]</scope>
    <source>
        <strain evidence="9 10">CF-458</strain>
    </source>
</reference>
<keyword evidence="3" id="KW-0547">Nucleotide-binding</keyword>
<dbReference type="AlphaFoldDB" id="A0A411WKL4"/>
<evidence type="ECO:0000256" key="4">
    <source>
        <dbReference type="ARBA" id="ARBA00022777"/>
    </source>
</evidence>
<dbReference type="InterPro" id="IPR031475">
    <property type="entry name" value="NBD_C"/>
</dbReference>
<dbReference type="GO" id="GO:0005524">
    <property type="term" value="F:ATP binding"/>
    <property type="evidence" value="ECO:0007669"/>
    <property type="project" value="UniProtKB-KW"/>
</dbReference>
<organism evidence="9 10">
    <name type="scientific">Limnobaculum zhutongyuii</name>
    <dbReference type="NCBI Taxonomy" id="2498113"/>
    <lineage>
        <taxon>Bacteria</taxon>
        <taxon>Pseudomonadati</taxon>
        <taxon>Pseudomonadota</taxon>
        <taxon>Gammaproteobacteria</taxon>
        <taxon>Enterobacterales</taxon>
        <taxon>Budviciaceae</taxon>
        <taxon>Limnobaculum</taxon>
    </lineage>
</organism>
<dbReference type="GO" id="GO:0016301">
    <property type="term" value="F:kinase activity"/>
    <property type="evidence" value="ECO:0007669"/>
    <property type="project" value="UniProtKB-KW"/>
</dbReference>
<evidence type="ECO:0000256" key="1">
    <source>
        <dbReference type="ARBA" id="ARBA00005715"/>
    </source>
</evidence>
<dbReference type="InterPro" id="IPR037051">
    <property type="entry name" value="4-carb_acid_sugar_kinase_N_sf"/>
</dbReference>
<evidence type="ECO:0000259" key="8">
    <source>
        <dbReference type="Pfam" id="PF17042"/>
    </source>
</evidence>
<dbReference type="KEGG" id="prag:EKN56_10050"/>
<feature type="domain" description="Four-carbon acid sugar kinase N-terminal" evidence="7">
    <location>
        <begin position="3"/>
        <end position="226"/>
    </location>
</feature>
<evidence type="ECO:0000256" key="2">
    <source>
        <dbReference type="ARBA" id="ARBA00022679"/>
    </source>
</evidence>
<protein>
    <submittedName>
        <fullName evidence="9">Four-carbon acid sugar kinase family protein</fullName>
    </submittedName>
</protein>
<dbReference type="NCBIfam" id="NF047819">
    <property type="entry name" value="ThrnKinDtnkGamma"/>
    <property type="match status" value="1"/>
</dbReference>
<dbReference type="InterPro" id="IPR042213">
    <property type="entry name" value="NBD_C_sf"/>
</dbReference>
<dbReference type="Pfam" id="PF07005">
    <property type="entry name" value="SBD_N"/>
    <property type="match status" value="1"/>
</dbReference>
<dbReference type="Pfam" id="PF17042">
    <property type="entry name" value="NBD_C"/>
    <property type="match status" value="1"/>
</dbReference>
<evidence type="ECO:0000256" key="3">
    <source>
        <dbReference type="ARBA" id="ARBA00022741"/>
    </source>
</evidence>
<dbReference type="Gene3D" id="3.40.980.20">
    <property type="entry name" value="Four-carbon acid sugar kinase, nucleotide binding domain"/>
    <property type="match status" value="1"/>
</dbReference>
<dbReference type="RefSeq" id="WP_130591653.1">
    <property type="nucleotide sequence ID" value="NZ_CP034752.1"/>
</dbReference>
<evidence type="ECO:0000259" key="7">
    <source>
        <dbReference type="Pfam" id="PF07005"/>
    </source>
</evidence>
<name>A0A411WKL4_9GAMM</name>
<evidence type="ECO:0000313" key="10">
    <source>
        <dbReference type="Proteomes" id="UP000293154"/>
    </source>
</evidence>
<dbReference type="InterPro" id="IPR010737">
    <property type="entry name" value="4-carb_acid_sugar_kinase_N"/>
</dbReference>
<dbReference type="Gene3D" id="3.40.50.10840">
    <property type="entry name" value="Putative sugar-binding, N-terminal domain"/>
    <property type="match status" value="1"/>
</dbReference>
<dbReference type="Proteomes" id="UP000293154">
    <property type="component" value="Chromosome"/>
</dbReference>
<accession>A0A411WKL4</accession>
<evidence type="ECO:0000256" key="6">
    <source>
        <dbReference type="ARBA" id="ARBA00023277"/>
    </source>
</evidence>
<feature type="domain" description="Four-carbon acid sugar kinase nucleotide binding" evidence="8">
    <location>
        <begin position="241"/>
        <end position="410"/>
    </location>
</feature>
<keyword evidence="6" id="KW-0119">Carbohydrate metabolism</keyword>
<evidence type="ECO:0000313" key="9">
    <source>
        <dbReference type="EMBL" id="QBH96716.1"/>
    </source>
</evidence>